<evidence type="ECO:0000256" key="3">
    <source>
        <dbReference type="ARBA" id="ARBA00022448"/>
    </source>
</evidence>
<feature type="domain" description="K+ potassium transporter integral membrane" evidence="11">
    <location>
        <begin position="6"/>
        <end position="490"/>
    </location>
</feature>
<dbReference type="PANTHER" id="PTHR30540">
    <property type="entry name" value="OSMOTIC STRESS POTASSIUM TRANSPORTER"/>
    <property type="match status" value="1"/>
</dbReference>
<keyword evidence="8 10" id="KW-0406">Ion transport</keyword>
<evidence type="ECO:0000256" key="10">
    <source>
        <dbReference type="RuleBase" id="RU321113"/>
    </source>
</evidence>
<feature type="transmembrane region" description="Helical" evidence="10">
    <location>
        <begin position="427"/>
        <end position="448"/>
    </location>
</feature>
<organism evidence="13 14">
    <name type="scientific">Escallonia herrerae</name>
    <dbReference type="NCBI Taxonomy" id="1293975"/>
    <lineage>
        <taxon>Eukaryota</taxon>
        <taxon>Viridiplantae</taxon>
        <taxon>Streptophyta</taxon>
        <taxon>Embryophyta</taxon>
        <taxon>Tracheophyta</taxon>
        <taxon>Spermatophyta</taxon>
        <taxon>Magnoliopsida</taxon>
        <taxon>eudicotyledons</taxon>
        <taxon>Gunneridae</taxon>
        <taxon>Pentapetalae</taxon>
        <taxon>asterids</taxon>
        <taxon>campanulids</taxon>
        <taxon>Escalloniales</taxon>
        <taxon>Escalloniaceae</taxon>
        <taxon>Escallonia</taxon>
    </lineage>
</organism>
<dbReference type="InterPro" id="IPR053951">
    <property type="entry name" value="K_trans_N"/>
</dbReference>
<evidence type="ECO:0000313" key="13">
    <source>
        <dbReference type="EMBL" id="KAK3026442.1"/>
    </source>
</evidence>
<dbReference type="EMBL" id="JAVXUP010000500">
    <property type="protein sequence ID" value="KAK3026442.1"/>
    <property type="molecule type" value="Genomic_DNA"/>
</dbReference>
<evidence type="ECO:0000256" key="1">
    <source>
        <dbReference type="ARBA" id="ARBA00004651"/>
    </source>
</evidence>
<evidence type="ECO:0000259" key="11">
    <source>
        <dbReference type="Pfam" id="PF02705"/>
    </source>
</evidence>
<feature type="transmembrane region" description="Helical" evidence="10">
    <location>
        <begin position="40"/>
        <end position="60"/>
    </location>
</feature>
<keyword evidence="4 10" id="KW-0633">Potassium transport</keyword>
<feature type="domain" description="K+ potassium transporter C-terminal" evidence="12">
    <location>
        <begin position="506"/>
        <end position="672"/>
    </location>
</feature>
<keyword evidence="5 10" id="KW-0812">Transmembrane</keyword>
<evidence type="ECO:0000256" key="2">
    <source>
        <dbReference type="ARBA" id="ARBA00008440"/>
    </source>
</evidence>
<sequence length="672" mass="74585">MQTLMLAYQSLGVVYGDLGTSPTQVLTSITVKNVTDEDLLGIFSLIFWSLTLLAQIKYVFVVLHANDHGEGGTFALYSNLRRHINFQSELAVKSTSSESEANMISQSRRSTLRSKTKRLIEGISSAQSLVTFVVLLSTCLVIGDGALTPATGVLSTLQGVQSHSSSKITQDHVVWMAVVLLIALFAFQRCGTSKISLCFSPVMILWYAANVSIGIYNIIRYQPYVLEAISPHYIVKFFLNNGKIGWVSLGAVFLTVTGVEALFADLGHFNKRAVQVVAFSFVVYPAMVLSYAGQTAYLIKNPSQIVNAYYSSIPVPIYWPMFVISYLAALVSSQSMISASFSIVKQSIPLGFFPRVNIIHTSSKHEGQVYSPEINYILMILCIGLVIGFKGGVELANAYGVVVIWVMIVTTCLTTLVMLVIRETNVILVLGFFTIFIVLEGIFMTSLLNKIPQGGGVSIALSAFFLTMMLSWRYGRIKKRKYEAERKMSLIELDEMLVGGRVYRTPGICFFYYDIVNGIPPIMRHYLQHTNSVQEIMVIVTVRSLPVKSVRPEERLIVGNLGNEGTYRCLLQLGYNDLVTSEGKDCVALIVAKIREQANTDNEIQKLGSTAENEVVLVIGRTILNSNPNNGWLSCFTINYLYRFIQKNCRAVISVLEMPPERTLQVGTVYEI</sequence>
<gene>
    <name evidence="13" type="ORF">RJ639_041852</name>
</gene>
<feature type="transmembrane region" description="Helical" evidence="10">
    <location>
        <begin position="454"/>
        <end position="472"/>
    </location>
</feature>
<accession>A0AA88WEZ0</accession>
<comment type="function">
    <text evidence="10">Potassium transporter.</text>
</comment>
<dbReference type="AlphaFoldDB" id="A0AA88WEZ0"/>
<dbReference type="Pfam" id="PF02705">
    <property type="entry name" value="K_trans"/>
    <property type="match status" value="1"/>
</dbReference>
<feature type="transmembrane region" description="Helical" evidence="10">
    <location>
        <begin position="276"/>
        <end position="297"/>
    </location>
</feature>
<feature type="transmembrane region" description="Helical" evidence="10">
    <location>
        <begin position="317"/>
        <end position="337"/>
    </location>
</feature>
<keyword evidence="7 10" id="KW-1133">Transmembrane helix</keyword>
<comment type="caution">
    <text evidence="10">Lacks conserved residue(s) required for the propagation of feature annotation.</text>
</comment>
<keyword evidence="6 10" id="KW-0630">Potassium</keyword>
<dbReference type="PANTHER" id="PTHR30540:SF106">
    <property type="entry name" value="POTASSIUM TRANSPORTER 26"/>
    <property type="match status" value="1"/>
</dbReference>
<dbReference type="InterPro" id="IPR003855">
    <property type="entry name" value="K+_transporter"/>
</dbReference>
<feature type="transmembrane region" description="Helical" evidence="10">
    <location>
        <begin position="197"/>
        <end position="219"/>
    </location>
</feature>
<dbReference type="Proteomes" id="UP001188597">
    <property type="component" value="Unassembled WGS sequence"/>
</dbReference>
<dbReference type="GO" id="GO:0005886">
    <property type="term" value="C:plasma membrane"/>
    <property type="evidence" value="ECO:0007669"/>
    <property type="project" value="UniProtKB-SubCell"/>
</dbReference>
<evidence type="ECO:0000259" key="12">
    <source>
        <dbReference type="Pfam" id="PF22776"/>
    </source>
</evidence>
<keyword evidence="3" id="KW-0813">Transport</keyword>
<evidence type="ECO:0000256" key="5">
    <source>
        <dbReference type="ARBA" id="ARBA00022692"/>
    </source>
</evidence>
<keyword evidence="9 10" id="KW-0472">Membrane</keyword>
<name>A0AA88WEZ0_9ASTE</name>
<evidence type="ECO:0000256" key="8">
    <source>
        <dbReference type="ARBA" id="ARBA00023065"/>
    </source>
</evidence>
<comment type="similarity">
    <text evidence="2 10">Belongs to the HAK/KUP transporter (TC 2.A.72.3) family.</text>
</comment>
<keyword evidence="14" id="KW-1185">Reference proteome</keyword>
<comment type="subcellular location">
    <subcellularLocation>
        <location evidence="1">Cell membrane</location>
        <topology evidence="1">Multi-pass membrane protein</topology>
    </subcellularLocation>
    <subcellularLocation>
        <location evidence="10">Membrane</location>
        <topology evidence="10">Multi-pass membrane protein</topology>
    </subcellularLocation>
</comment>
<dbReference type="NCBIfam" id="TIGR00794">
    <property type="entry name" value="kup"/>
    <property type="match status" value="1"/>
</dbReference>
<evidence type="ECO:0000256" key="9">
    <source>
        <dbReference type="ARBA" id="ARBA00023136"/>
    </source>
</evidence>
<reference evidence="13" key="1">
    <citation type="submission" date="2022-12" db="EMBL/GenBank/DDBJ databases">
        <title>Draft genome assemblies for two species of Escallonia (Escalloniales).</title>
        <authorList>
            <person name="Chanderbali A."/>
            <person name="Dervinis C."/>
            <person name="Anghel I."/>
            <person name="Soltis D."/>
            <person name="Soltis P."/>
            <person name="Zapata F."/>
        </authorList>
    </citation>
    <scope>NUCLEOTIDE SEQUENCE</scope>
    <source>
        <strain evidence="13">UCBG64.0493</strain>
        <tissue evidence="13">Leaf</tissue>
    </source>
</reference>
<feature type="transmembrane region" description="Helical" evidence="10">
    <location>
        <begin position="172"/>
        <end position="190"/>
    </location>
</feature>
<evidence type="ECO:0000256" key="4">
    <source>
        <dbReference type="ARBA" id="ARBA00022538"/>
    </source>
</evidence>
<dbReference type="InterPro" id="IPR053952">
    <property type="entry name" value="K_trans_C"/>
</dbReference>
<evidence type="ECO:0000256" key="7">
    <source>
        <dbReference type="ARBA" id="ARBA00022989"/>
    </source>
</evidence>
<proteinExistence type="inferred from homology"/>
<feature type="transmembrane region" description="Helical" evidence="10">
    <location>
        <begin position="374"/>
        <end position="393"/>
    </location>
</feature>
<protein>
    <recommendedName>
        <fullName evidence="10">Potassium transporter</fullName>
    </recommendedName>
</protein>
<dbReference type="Pfam" id="PF22776">
    <property type="entry name" value="K_trans_C"/>
    <property type="match status" value="1"/>
</dbReference>
<comment type="caution">
    <text evidence="13">The sequence shown here is derived from an EMBL/GenBank/DDBJ whole genome shotgun (WGS) entry which is preliminary data.</text>
</comment>
<dbReference type="GO" id="GO:0015079">
    <property type="term" value="F:potassium ion transmembrane transporter activity"/>
    <property type="evidence" value="ECO:0007669"/>
    <property type="project" value="UniProtKB-UniRule"/>
</dbReference>
<feature type="transmembrane region" description="Helical" evidence="10">
    <location>
        <begin position="399"/>
        <end position="420"/>
    </location>
</feature>
<evidence type="ECO:0000256" key="6">
    <source>
        <dbReference type="ARBA" id="ARBA00022958"/>
    </source>
</evidence>
<evidence type="ECO:0000313" key="14">
    <source>
        <dbReference type="Proteomes" id="UP001188597"/>
    </source>
</evidence>
<feature type="transmembrane region" description="Helical" evidence="10">
    <location>
        <begin position="244"/>
        <end position="264"/>
    </location>
</feature>
<feature type="transmembrane region" description="Helical" evidence="10">
    <location>
        <begin position="119"/>
        <end position="143"/>
    </location>
</feature>